<evidence type="ECO:0000313" key="3">
    <source>
        <dbReference type="EMBL" id="ERG64136.1"/>
    </source>
</evidence>
<comment type="caution">
    <text evidence="3">The sequence shown here is derived from an EMBL/GenBank/DDBJ whole genome shotgun (WGS) entry which is preliminary data.</text>
</comment>
<sequence>MLEPRGPRVLHRRARAPPEQADAGAIVPPTAEGAAMTVVTAAAAAALRARAVDEARAAQHAVRRARSRMRDAADVVVLRGQADWLGPAREAFDERCRRLRERIAAEEHELAMLELSIEGAL</sequence>
<feature type="coiled-coil region" evidence="1">
    <location>
        <begin position="89"/>
        <end position="116"/>
    </location>
</feature>
<keyword evidence="1" id="KW-0175">Coiled coil</keyword>
<dbReference type="Proteomes" id="UP000016462">
    <property type="component" value="Unassembled WGS sequence"/>
</dbReference>
<protein>
    <submittedName>
        <fullName evidence="3">Uncharacterized protein</fullName>
    </submittedName>
</protein>
<evidence type="ECO:0000256" key="1">
    <source>
        <dbReference type="SAM" id="Coils"/>
    </source>
</evidence>
<evidence type="ECO:0000256" key="2">
    <source>
        <dbReference type="SAM" id="MobiDB-lite"/>
    </source>
</evidence>
<evidence type="ECO:0000313" key="4">
    <source>
        <dbReference type="Proteomes" id="UP000016462"/>
    </source>
</evidence>
<keyword evidence="4" id="KW-1185">Reference proteome</keyword>
<feature type="region of interest" description="Disordered" evidence="2">
    <location>
        <begin position="1"/>
        <end position="24"/>
    </location>
</feature>
<gene>
    <name evidence="3" type="ORF">L332_06665</name>
</gene>
<dbReference type="EMBL" id="ASHR01000025">
    <property type="protein sequence ID" value="ERG64136.1"/>
    <property type="molecule type" value="Genomic_DNA"/>
</dbReference>
<organism evidence="3 4">
    <name type="scientific">Agrococcus pavilionensis RW1</name>
    <dbReference type="NCBI Taxonomy" id="1330458"/>
    <lineage>
        <taxon>Bacteria</taxon>
        <taxon>Bacillati</taxon>
        <taxon>Actinomycetota</taxon>
        <taxon>Actinomycetes</taxon>
        <taxon>Micrococcales</taxon>
        <taxon>Microbacteriaceae</taxon>
        <taxon>Agrococcus</taxon>
    </lineage>
</organism>
<accession>U1MQB7</accession>
<proteinExistence type="predicted"/>
<name>U1MQB7_9MICO</name>
<reference evidence="3 4" key="1">
    <citation type="journal article" date="2013" name="Genome Announc.">
        <title>First draft genome sequence from a member of the genus agrococcus, isolated from modern microbialites.</title>
        <authorList>
            <person name="White R.A.III."/>
            <person name="Grassa C.J."/>
            <person name="Suttle C.A."/>
        </authorList>
    </citation>
    <scope>NUCLEOTIDE SEQUENCE [LARGE SCALE GENOMIC DNA]</scope>
    <source>
        <strain evidence="3 4">RW1</strain>
    </source>
</reference>
<dbReference type="AlphaFoldDB" id="U1MQB7"/>